<evidence type="ECO:0000313" key="1">
    <source>
        <dbReference type="EMBL" id="KAK8050749.1"/>
    </source>
</evidence>
<dbReference type="RefSeq" id="XP_066712998.1">
    <property type="nucleotide sequence ID" value="XM_066863888.1"/>
</dbReference>
<sequence>MGNRSQRTTELAIRLVTDVVCTTWQQKGVASLLQLDVKGAFDTVNHRRLIATLRANGLPD</sequence>
<dbReference type="Proteomes" id="UP001480595">
    <property type="component" value="Unassembled WGS sequence"/>
</dbReference>
<evidence type="ECO:0000313" key="2">
    <source>
        <dbReference type="Proteomes" id="UP001480595"/>
    </source>
</evidence>
<evidence type="ECO:0008006" key="3">
    <source>
        <dbReference type="Google" id="ProtNLM"/>
    </source>
</evidence>
<name>A0ABR1TYJ8_9PEZI</name>
<dbReference type="EMBL" id="JAQQWL010000011">
    <property type="protein sequence ID" value="KAK8050749.1"/>
    <property type="molecule type" value="Genomic_DNA"/>
</dbReference>
<comment type="caution">
    <text evidence="1">The sequence shown here is derived from an EMBL/GenBank/DDBJ whole genome shotgun (WGS) entry which is preliminary data.</text>
</comment>
<dbReference type="GeneID" id="92096951"/>
<accession>A0ABR1TYJ8</accession>
<protein>
    <recommendedName>
        <fullName evidence="3">Reverse transcriptase domain-containing protein</fullName>
    </recommendedName>
</protein>
<keyword evidence="2" id="KW-1185">Reference proteome</keyword>
<gene>
    <name evidence="1" type="ORF">PG994_012479</name>
</gene>
<reference evidence="1 2" key="1">
    <citation type="submission" date="2023-01" db="EMBL/GenBank/DDBJ databases">
        <title>Analysis of 21 Apiospora genomes using comparative genomics revels a genus with tremendous synthesis potential of carbohydrate active enzymes and secondary metabolites.</title>
        <authorList>
            <person name="Sorensen T."/>
        </authorList>
    </citation>
    <scope>NUCLEOTIDE SEQUENCE [LARGE SCALE GENOMIC DNA]</scope>
    <source>
        <strain evidence="1 2">CBS 135458</strain>
    </source>
</reference>
<proteinExistence type="predicted"/>
<organism evidence="1 2">
    <name type="scientific">Apiospora phragmitis</name>
    <dbReference type="NCBI Taxonomy" id="2905665"/>
    <lineage>
        <taxon>Eukaryota</taxon>
        <taxon>Fungi</taxon>
        <taxon>Dikarya</taxon>
        <taxon>Ascomycota</taxon>
        <taxon>Pezizomycotina</taxon>
        <taxon>Sordariomycetes</taxon>
        <taxon>Xylariomycetidae</taxon>
        <taxon>Amphisphaeriales</taxon>
        <taxon>Apiosporaceae</taxon>
        <taxon>Apiospora</taxon>
    </lineage>
</organism>